<accession>A0A2H3C2S1</accession>
<evidence type="ECO:0000256" key="1">
    <source>
        <dbReference type="SAM" id="MobiDB-lite"/>
    </source>
</evidence>
<feature type="region of interest" description="Disordered" evidence="1">
    <location>
        <begin position="155"/>
        <end position="187"/>
    </location>
</feature>
<organism evidence="2 3">
    <name type="scientific">Armillaria solidipes</name>
    <dbReference type="NCBI Taxonomy" id="1076256"/>
    <lineage>
        <taxon>Eukaryota</taxon>
        <taxon>Fungi</taxon>
        <taxon>Dikarya</taxon>
        <taxon>Basidiomycota</taxon>
        <taxon>Agaricomycotina</taxon>
        <taxon>Agaricomycetes</taxon>
        <taxon>Agaricomycetidae</taxon>
        <taxon>Agaricales</taxon>
        <taxon>Marasmiineae</taxon>
        <taxon>Physalacriaceae</taxon>
        <taxon>Armillaria</taxon>
    </lineage>
</organism>
<name>A0A2H3C2S1_9AGAR</name>
<dbReference type="EMBL" id="KZ293428">
    <property type="protein sequence ID" value="PBK69606.1"/>
    <property type="molecule type" value="Genomic_DNA"/>
</dbReference>
<evidence type="ECO:0000313" key="3">
    <source>
        <dbReference type="Proteomes" id="UP000218334"/>
    </source>
</evidence>
<dbReference type="STRING" id="1076256.A0A2H3C2S1"/>
<dbReference type="InterPro" id="IPR043502">
    <property type="entry name" value="DNA/RNA_pol_sf"/>
</dbReference>
<sequence length="852" mass="95511">MPSGSNGSAQTLDNSGNSGASSGSTNPVQPPATGQGPSRPASPAGPDAPQAQVTVECDTLVENFQTGVNTSKPDVLAQIMRILSAFFSARPGNDTDFDNALRVYVEMLDNCESEQRALLREGEGQVRARNCEQEEEGGVGGPQRAHAADFLKEENHRRAHGRDEHGEEGASDGEDHDDGGRRAPKRPRIDETLFPWWPIGEISQAFLHPELRQTLELVDNYTIDLKAACRSITNSPECPDFPEEQWLALLAGKAVNLDAVFAATHSTSINEIQTHEISEGIAIRLSENTTNPTESKKVIRTADEWTTTWHTYTQAVLVAFPHRSRELALYQQYMSSLFRTTVVSLHGRVFVLDRAIRGRVGRCRNVLLSETDKFRDLERSHISTIGTAYHEFEEERAPTIEEGAPMPAAGGMPECAPQWRESVDSDMCVPAAREAALSRLAQIKLEEERDLLEGRGRFRRVLRGEEMEWEDGKFAPKYKRGFVFSEGSACESQTAGYTEVDPPVPRPPEKEYENVDAMKTIAAYPHLFKITTPIKVDELERSLKAHPNQEFVQSVMRALREGFWPWADTSPAEDFPITWDNSSCRPRSEVEQKFILSYRDEEIATGHFSEPFGSELLPGMYSTPVHAVPKPRSDDLRMVSNMSAANAHKTLIVFKSDVSKAYRLCPMHPLWQLKQVVTTGHLTDEQKAARQVETLVRTVDCNNNFGGRGSYRVWWSVNGLITWVAINVEDIKDLGMYVDDDFGFKESGLLEYYAPYDEFYPVKQVKLLKLWDRLGVPHSKKKQLFGLQLVVIGFDVDPNAMTATMPSDSKAELVLALRHFTSSTRRNLQEFQQISGWLNWAFNVDEAGYGHS</sequence>
<gene>
    <name evidence="2" type="ORF">ARMSODRAFT_1018365</name>
</gene>
<feature type="compositionally biased region" description="Basic and acidic residues" evidence="1">
    <location>
        <begin position="155"/>
        <end position="168"/>
    </location>
</feature>
<protein>
    <submittedName>
        <fullName evidence="2">Uncharacterized protein</fullName>
    </submittedName>
</protein>
<reference evidence="3" key="1">
    <citation type="journal article" date="2017" name="Nat. Ecol. Evol.">
        <title>Genome expansion and lineage-specific genetic innovations in the forest pathogenic fungi Armillaria.</title>
        <authorList>
            <person name="Sipos G."/>
            <person name="Prasanna A.N."/>
            <person name="Walter M.C."/>
            <person name="O'Connor E."/>
            <person name="Balint B."/>
            <person name="Krizsan K."/>
            <person name="Kiss B."/>
            <person name="Hess J."/>
            <person name="Varga T."/>
            <person name="Slot J."/>
            <person name="Riley R."/>
            <person name="Boka B."/>
            <person name="Rigling D."/>
            <person name="Barry K."/>
            <person name="Lee J."/>
            <person name="Mihaltcheva S."/>
            <person name="LaButti K."/>
            <person name="Lipzen A."/>
            <person name="Waldron R."/>
            <person name="Moloney N.M."/>
            <person name="Sperisen C."/>
            <person name="Kredics L."/>
            <person name="Vagvoelgyi C."/>
            <person name="Patrignani A."/>
            <person name="Fitzpatrick D."/>
            <person name="Nagy I."/>
            <person name="Doyle S."/>
            <person name="Anderson J.B."/>
            <person name="Grigoriev I.V."/>
            <person name="Gueldener U."/>
            <person name="Muensterkoetter M."/>
            <person name="Nagy L.G."/>
        </authorList>
    </citation>
    <scope>NUCLEOTIDE SEQUENCE [LARGE SCALE GENOMIC DNA]</scope>
    <source>
        <strain evidence="3">28-4</strain>
    </source>
</reference>
<proteinExistence type="predicted"/>
<dbReference type="SUPFAM" id="SSF56672">
    <property type="entry name" value="DNA/RNA polymerases"/>
    <property type="match status" value="1"/>
</dbReference>
<keyword evidence="3" id="KW-1185">Reference proteome</keyword>
<evidence type="ECO:0000313" key="2">
    <source>
        <dbReference type="EMBL" id="PBK69606.1"/>
    </source>
</evidence>
<feature type="compositionally biased region" description="Polar residues" evidence="1">
    <location>
        <begin position="1"/>
        <end position="13"/>
    </location>
</feature>
<feature type="region of interest" description="Disordered" evidence="1">
    <location>
        <begin position="1"/>
        <end position="50"/>
    </location>
</feature>
<feature type="compositionally biased region" description="Low complexity" evidence="1">
    <location>
        <begin position="14"/>
        <end position="26"/>
    </location>
</feature>
<dbReference type="AlphaFoldDB" id="A0A2H3C2S1"/>
<dbReference type="Proteomes" id="UP000218334">
    <property type="component" value="Unassembled WGS sequence"/>
</dbReference>